<dbReference type="EMBL" id="JPRO01000001">
    <property type="protein sequence ID" value="KFF08942.1"/>
    <property type="molecule type" value="Genomic_DNA"/>
</dbReference>
<feature type="domain" description="Lantibiotic dehydratase N-terminal" evidence="1">
    <location>
        <begin position="45"/>
        <end position="691"/>
    </location>
</feature>
<dbReference type="Proteomes" id="UP000028703">
    <property type="component" value="Unassembled WGS sequence"/>
</dbReference>
<keyword evidence="4" id="KW-1185">Reference proteome</keyword>
<dbReference type="InterPro" id="IPR023809">
    <property type="entry name" value="Thiopep_bacteriocin_synth_dom"/>
</dbReference>
<evidence type="ECO:0000313" key="4">
    <source>
        <dbReference type="Proteomes" id="UP000028703"/>
    </source>
</evidence>
<dbReference type="NCBIfam" id="TIGR03891">
    <property type="entry name" value="thiopep_ocin"/>
    <property type="match status" value="1"/>
</dbReference>
<evidence type="ECO:0000259" key="1">
    <source>
        <dbReference type="Pfam" id="PF04738"/>
    </source>
</evidence>
<dbReference type="AlphaFoldDB" id="A0A085ZWX8"/>
<dbReference type="Pfam" id="PF04738">
    <property type="entry name" value="Lant_dehydr_N"/>
    <property type="match status" value="1"/>
</dbReference>
<gene>
    <name evidence="3" type="ORF">IX38_00030</name>
</gene>
<dbReference type="STRING" id="421531.IX38_00030"/>
<dbReference type="eggNOG" id="ENOG502Z81U">
    <property type="taxonomic scope" value="Bacteria"/>
</dbReference>
<dbReference type="Pfam" id="PF14028">
    <property type="entry name" value="Lant_dehydr_C"/>
    <property type="match status" value="1"/>
</dbReference>
<dbReference type="RefSeq" id="WP_034700701.1">
    <property type="nucleotide sequence ID" value="NZ_JPRO01000001.1"/>
</dbReference>
<reference evidence="3 4" key="1">
    <citation type="submission" date="2014-07" db="EMBL/GenBank/DDBJ databases">
        <title>Genome of Chryseobacterium luteum DSM 18605.</title>
        <authorList>
            <person name="Stropko S.J."/>
            <person name="Pipes S.E."/>
            <person name="Newman J.D."/>
        </authorList>
    </citation>
    <scope>NUCLEOTIDE SEQUENCE [LARGE SCALE GENOMIC DNA]</scope>
    <source>
        <strain evidence="3 4">DSM 18605</strain>
    </source>
</reference>
<evidence type="ECO:0000259" key="2">
    <source>
        <dbReference type="Pfam" id="PF14028"/>
    </source>
</evidence>
<comment type="caution">
    <text evidence="3">The sequence shown here is derived from an EMBL/GenBank/DDBJ whole genome shotgun (WGS) entry which is preliminary data.</text>
</comment>
<name>A0A085ZWX8_9FLAO</name>
<dbReference type="InterPro" id="IPR006827">
    <property type="entry name" value="Lant_deHydtase_N"/>
</dbReference>
<feature type="domain" description="Thiopeptide-type bacteriocin biosynthesis" evidence="2">
    <location>
        <begin position="758"/>
        <end position="1015"/>
    </location>
</feature>
<evidence type="ECO:0008006" key="5">
    <source>
        <dbReference type="Google" id="ProtNLM"/>
    </source>
</evidence>
<organism evidence="3 4">
    <name type="scientific">Chryseobacterium luteum</name>
    <dbReference type="NCBI Taxonomy" id="421531"/>
    <lineage>
        <taxon>Bacteria</taxon>
        <taxon>Pseudomonadati</taxon>
        <taxon>Bacteroidota</taxon>
        <taxon>Flavobacteriia</taxon>
        <taxon>Flavobacteriales</taxon>
        <taxon>Weeksellaceae</taxon>
        <taxon>Chryseobacterium group</taxon>
        <taxon>Chryseobacterium</taxon>
    </lineage>
</organism>
<accession>A0A085ZWX8</accession>
<evidence type="ECO:0000313" key="3">
    <source>
        <dbReference type="EMBL" id="KFF08942.1"/>
    </source>
</evidence>
<proteinExistence type="predicted"/>
<protein>
    <recommendedName>
        <fullName evidence="5">Lantibiotic dehydratase</fullName>
    </recommendedName>
</protein>
<sequence length="1027" mass="121240">MFQSDFYAARKPLLPINKLFLFYKFSKNNSEGKTLEYLVSEFSTNNQLKEALYLASDTLYNELNKYILNPNKLTPKERKRTLLSLSKYYIRAASRCTPFGAFASLQKGLISHNNVSETGPSNNKNSFKYNVRLDMEILFELSNHLLNIKGIKDHLIFSPNNSLYKTKNDYRYIEYRLIKNIRKHHLMSIDKNPVTEDILKISQNGISYHELLNRILEMYSFPEDEIKDYIDDLIKSKILISNLDINVTGKEYFEVLADITSKIPEQSVGQDFLNFKKNINKIKADLLKVTTDCNIDLYKSIYDHVKKILPETKETNLIQLDVINMEPDTSVPPELVTDLNSLLKILSGFSSASSNEYNHLESFKKEFSDRYESRKVKLLEVLDEEIGIGYRTEQRPTVNQSPNNNTLQEFVLLKYHNYLKENHKQITITLEETEIFFKYSKNALPENNISFFLKMFPAKDGSLVQLNSYSNSFSNLLGRFCSFHDELYDELNNLIKREESQNTNFIYAEISHLPQSRIGNVISRPHFGTYEIPYLSASLLPKEQQINVDDLYIQVINNEIFLFSKNHKKPIKPRLSNAHNYKIKSLPVYEFLCEMQHQNSSQKAVWNWGIVEKLEQYLPRVTYKNIVLEPAKWILKDKNIELLKKHSSIDSFSKALQALKIDLKIDDIIIIKQADNFLCLDISSTVGIEILHKEILKNNKVILYECLFKDFLSDEEKYNKEIIIPLTNYNNRSFVKPTKVSQTLKNENSRFFISGTDWIYLKIYINPKFASGVLVKLLSQIERWRKKKLVKKWFFLRYNDPKFHIRLRINLNQSESNPIQQKLNRLLNRFIKDGIVSNITFDTYFREIERYHNKMEESEEIFFFDSLISYSLYSRFPNIQYTDLFYTSYYIVQKYIAVLENIGIHSGNFVKRQYESFASEFNFNNNKSLRDSFHKEIRIFRNINIEERLDIDLKLFIDKTFEKNIYIILNTIYDSINIQLINILSSYIHMSINRIFTETPRLNEFKTYFFLYKQYESTEARKKTSSL</sequence>